<comment type="caution">
    <text evidence="2">The sequence shown here is derived from an EMBL/GenBank/DDBJ whole genome shotgun (WGS) entry which is preliminary data.</text>
</comment>
<dbReference type="EMBL" id="BGPR01000397">
    <property type="protein sequence ID" value="GBM18007.1"/>
    <property type="molecule type" value="Genomic_DNA"/>
</dbReference>
<evidence type="ECO:0000313" key="3">
    <source>
        <dbReference type="Proteomes" id="UP000499080"/>
    </source>
</evidence>
<reference evidence="2 3" key="1">
    <citation type="journal article" date="2019" name="Sci. Rep.">
        <title>Orb-weaving spider Araneus ventricosus genome elucidates the spidroin gene catalogue.</title>
        <authorList>
            <person name="Kono N."/>
            <person name="Nakamura H."/>
            <person name="Ohtoshi R."/>
            <person name="Moran D.A.P."/>
            <person name="Shinohara A."/>
            <person name="Yoshida Y."/>
            <person name="Fujiwara M."/>
            <person name="Mori M."/>
            <person name="Tomita M."/>
            <person name="Arakawa K."/>
        </authorList>
    </citation>
    <scope>NUCLEOTIDE SEQUENCE [LARGE SCALE GENOMIC DNA]</scope>
</reference>
<dbReference type="AlphaFoldDB" id="A0A4Y2DP74"/>
<keyword evidence="3" id="KW-1185">Reference proteome</keyword>
<feature type="region of interest" description="Disordered" evidence="1">
    <location>
        <begin position="1"/>
        <end position="21"/>
    </location>
</feature>
<organism evidence="2 3">
    <name type="scientific">Araneus ventricosus</name>
    <name type="common">Orbweaver spider</name>
    <name type="synonym">Epeira ventricosa</name>
    <dbReference type="NCBI Taxonomy" id="182803"/>
    <lineage>
        <taxon>Eukaryota</taxon>
        <taxon>Metazoa</taxon>
        <taxon>Ecdysozoa</taxon>
        <taxon>Arthropoda</taxon>
        <taxon>Chelicerata</taxon>
        <taxon>Arachnida</taxon>
        <taxon>Araneae</taxon>
        <taxon>Araneomorphae</taxon>
        <taxon>Entelegynae</taxon>
        <taxon>Araneoidea</taxon>
        <taxon>Araneidae</taxon>
        <taxon>Araneus</taxon>
    </lineage>
</organism>
<dbReference type="Proteomes" id="UP000499080">
    <property type="component" value="Unassembled WGS sequence"/>
</dbReference>
<gene>
    <name evidence="2" type="ORF">AVEN_238400_1</name>
</gene>
<name>A0A4Y2DP74_ARAVE</name>
<sequence length="119" mass="13562">MFTTPDPASHSPSNFHTTPREERLTLTVLTHTQRIVVGDWASRQERMEGKWRPGYNMILYPPQLSPVVVPCLSNRYSSCNDLRKRGMGRRFVLCGLASVNGARGMVLIFRPRIIFGTEK</sequence>
<protein>
    <submittedName>
        <fullName evidence="2">Uncharacterized protein</fullName>
    </submittedName>
</protein>
<proteinExistence type="predicted"/>
<evidence type="ECO:0000313" key="2">
    <source>
        <dbReference type="EMBL" id="GBM18007.1"/>
    </source>
</evidence>
<accession>A0A4Y2DP74</accession>
<evidence type="ECO:0000256" key="1">
    <source>
        <dbReference type="SAM" id="MobiDB-lite"/>
    </source>
</evidence>